<gene>
    <name evidence="1" type="ORF">CCAX7_003020</name>
</gene>
<evidence type="ECO:0000313" key="1">
    <source>
        <dbReference type="EMBL" id="BDI28251.1"/>
    </source>
</evidence>
<dbReference type="RefSeq" id="WP_218025519.1">
    <property type="nucleotide sequence ID" value="NZ_AP025739.1"/>
</dbReference>
<accession>A0A402CS46</accession>
<dbReference type="EMBL" id="AP025739">
    <property type="protein sequence ID" value="BDI28251.1"/>
    <property type="molecule type" value="Genomic_DNA"/>
</dbReference>
<name>A0A402CS46_9BACT</name>
<keyword evidence="2" id="KW-1185">Reference proteome</keyword>
<reference evidence="1 2" key="1">
    <citation type="journal article" date="2019" name="Int. J. Syst. Evol. Microbiol.">
        <title>Capsulimonas corticalis gen. nov., sp. nov., an aerobic capsulated bacterium, of a novel bacterial order, Capsulimonadales ord. nov., of the class Armatimonadia of the phylum Armatimonadetes.</title>
        <authorList>
            <person name="Li J."/>
            <person name="Kudo C."/>
            <person name="Tonouchi A."/>
        </authorList>
    </citation>
    <scope>NUCLEOTIDE SEQUENCE [LARGE SCALE GENOMIC DNA]</scope>
    <source>
        <strain evidence="1 2">AX-7</strain>
    </source>
</reference>
<protein>
    <submittedName>
        <fullName evidence="1">Uncharacterized protein</fullName>
    </submittedName>
</protein>
<organism evidence="1 2">
    <name type="scientific">Capsulimonas corticalis</name>
    <dbReference type="NCBI Taxonomy" id="2219043"/>
    <lineage>
        <taxon>Bacteria</taxon>
        <taxon>Bacillati</taxon>
        <taxon>Armatimonadota</taxon>
        <taxon>Armatimonadia</taxon>
        <taxon>Capsulimonadales</taxon>
        <taxon>Capsulimonadaceae</taxon>
        <taxon>Capsulimonas</taxon>
    </lineage>
</organism>
<dbReference type="KEGG" id="ccot:CCAX7_003020"/>
<sequence length="191" mass="19671">MSQDPITNPVAVSADAEAEPESFAKRLSANYNADNHEFVLQKVQPALLGLMDGSVSTLAPLFATAGLTHSPHSAFFVGLAASVGAGISMGLSEALSDDGEVSGRGAPLLRGTITGAATTLGGMLHTLPFLIPSLNTALHMAYGVVVIELLVIAYIRFHFMKSPLAQTVMQVIVGGGIVFAIGLWLGKIGAG</sequence>
<evidence type="ECO:0000313" key="2">
    <source>
        <dbReference type="Proteomes" id="UP000287394"/>
    </source>
</evidence>
<proteinExistence type="predicted"/>
<dbReference type="AlphaFoldDB" id="A0A402CS46"/>
<dbReference type="Proteomes" id="UP000287394">
    <property type="component" value="Chromosome"/>
</dbReference>